<evidence type="ECO:0000313" key="1">
    <source>
        <dbReference type="EMBL" id="MCW3483013.1"/>
    </source>
</evidence>
<organism evidence="1 2">
    <name type="scientific">Chitinophaga nivalis</name>
    <dbReference type="NCBI Taxonomy" id="2991709"/>
    <lineage>
        <taxon>Bacteria</taxon>
        <taxon>Pseudomonadati</taxon>
        <taxon>Bacteroidota</taxon>
        <taxon>Chitinophagia</taxon>
        <taxon>Chitinophagales</taxon>
        <taxon>Chitinophagaceae</taxon>
        <taxon>Chitinophaga</taxon>
    </lineage>
</organism>
<reference evidence="1 2" key="1">
    <citation type="submission" date="2022-10" db="EMBL/GenBank/DDBJ databases">
        <title>Chitinophaga nivalis PC15 sp. nov., isolated from Pyeongchang county, South Korea.</title>
        <authorList>
            <person name="Trinh H.N."/>
        </authorList>
    </citation>
    <scope>NUCLEOTIDE SEQUENCE [LARGE SCALE GENOMIC DNA]</scope>
    <source>
        <strain evidence="1 2">PC14</strain>
    </source>
</reference>
<keyword evidence="2" id="KW-1185">Reference proteome</keyword>
<accession>A0ABT3IGD0</accession>
<proteinExistence type="predicted"/>
<protein>
    <submittedName>
        <fullName evidence="1">Uncharacterized protein</fullName>
    </submittedName>
</protein>
<name>A0ABT3IGD0_9BACT</name>
<dbReference type="Proteomes" id="UP001207742">
    <property type="component" value="Unassembled WGS sequence"/>
</dbReference>
<gene>
    <name evidence="1" type="ORF">OL497_03875</name>
</gene>
<dbReference type="EMBL" id="JAPDNS010000001">
    <property type="protein sequence ID" value="MCW3483013.1"/>
    <property type="molecule type" value="Genomic_DNA"/>
</dbReference>
<comment type="caution">
    <text evidence="1">The sequence shown here is derived from an EMBL/GenBank/DDBJ whole genome shotgun (WGS) entry which is preliminary data.</text>
</comment>
<sequence length="129" mass="15490">MLMYRQENDEIKDPEKIQHCRSWLKLLETLRQDNSLLINRLAEALKHPASNTFLESAETFQSSMLHKEEALVLLRHEIREQMDWLNRLPAIRQQSPYEYENLFEDVQLMVMEFDRMKASFFAFLGAENR</sequence>
<evidence type="ECO:0000313" key="2">
    <source>
        <dbReference type="Proteomes" id="UP001207742"/>
    </source>
</evidence>
<dbReference type="RefSeq" id="WP_264727916.1">
    <property type="nucleotide sequence ID" value="NZ_JAPDNR010000001.1"/>
</dbReference>